<proteinExistence type="predicted"/>
<evidence type="ECO:0000256" key="1">
    <source>
        <dbReference type="SAM" id="MobiDB-lite"/>
    </source>
</evidence>
<reference evidence="2 3" key="1">
    <citation type="submission" date="2019-05" db="EMBL/GenBank/DDBJ databases">
        <title>Another draft genome of Portunus trituberculatus and its Hox gene families provides insights of decapod evolution.</title>
        <authorList>
            <person name="Jeong J.-H."/>
            <person name="Song I."/>
            <person name="Kim S."/>
            <person name="Choi T."/>
            <person name="Kim D."/>
            <person name="Ryu S."/>
            <person name="Kim W."/>
        </authorList>
    </citation>
    <scope>NUCLEOTIDE SEQUENCE [LARGE SCALE GENOMIC DNA]</scope>
    <source>
        <tissue evidence="2">Muscle</tissue>
    </source>
</reference>
<evidence type="ECO:0000313" key="2">
    <source>
        <dbReference type="EMBL" id="MPC86081.1"/>
    </source>
</evidence>
<keyword evidence="3" id="KW-1185">Reference proteome</keyword>
<dbReference type="Proteomes" id="UP000324222">
    <property type="component" value="Unassembled WGS sequence"/>
</dbReference>
<comment type="caution">
    <text evidence="2">The sequence shown here is derived from an EMBL/GenBank/DDBJ whole genome shotgun (WGS) entry which is preliminary data.</text>
</comment>
<evidence type="ECO:0000313" key="3">
    <source>
        <dbReference type="Proteomes" id="UP000324222"/>
    </source>
</evidence>
<name>A0A5B7IKT9_PORTR</name>
<dbReference type="AlphaFoldDB" id="A0A5B7IKT9"/>
<dbReference type="EMBL" id="VSRR010070405">
    <property type="protein sequence ID" value="MPC86081.1"/>
    <property type="molecule type" value="Genomic_DNA"/>
</dbReference>
<feature type="region of interest" description="Disordered" evidence="1">
    <location>
        <begin position="61"/>
        <end position="80"/>
    </location>
</feature>
<sequence length="106" mass="11583">MSDACLAESRGGGIAVEVGGKHVQEIRRCESKGCPTGSSKEGLRKRRVVWQILGGKLTEGRSAMEMRRRGEREGWEEHGGRKASLTLDTSWLSVQVTQVVSLACAR</sequence>
<protein>
    <submittedName>
        <fullName evidence="2">Uncharacterized protein</fullName>
    </submittedName>
</protein>
<accession>A0A5B7IKT9</accession>
<organism evidence="2 3">
    <name type="scientific">Portunus trituberculatus</name>
    <name type="common">Swimming crab</name>
    <name type="synonym">Neptunus trituberculatus</name>
    <dbReference type="NCBI Taxonomy" id="210409"/>
    <lineage>
        <taxon>Eukaryota</taxon>
        <taxon>Metazoa</taxon>
        <taxon>Ecdysozoa</taxon>
        <taxon>Arthropoda</taxon>
        <taxon>Crustacea</taxon>
        <taxon>Multicrustacea</taxon>
        <taxon>Malacostraca</taxon>
        <taxon>Eumalacostraca</taxon>
        <taxon>Eucarida</taxon>
        <taxon>Decapoda</taxon>
        <taxon>Pleocyemata</taxon>
        <taxon>Brachyura</taxon>
        <taxon>Eubrachyura</taxon>
        <taxon>Portunoidea</taxon>
        <taxon>Portunidae</taxon>
        <taxon>Portuninae</taxon>
        <taxon>Portunus</taxon>
    </lineage>
</organism>
<gene>
    <name evidence="2" type="ORF">E2C01_080894</name>
</gene>